<evidence type="ECO:0000313" key="2">
    <source>
        <dbReference type="EMBL" id="GAI00596.1"/>
    </source>
</evidence>
<gene>
    <name evidence="2" type="ORF">S06H3_07810</name>
</gene>
<name>X1L3Z0_9ZZZZ</name>
<organism evidence="2">
    <name type="scientific">marine sediment metagenome</name>
    <dbReference type="NCBI Taxonomy" id="412755"/>
    <lineage>
        <taxon>unclassified sequences</taxon>
        <taxon>metagenomes</taxon>
        <taxon>ecological metagenomes</taxon>
    </lineage>
</organism>
<evidence type="ECO:0000256" key="1">
    <source>
        <dbReference type="SAM" id="Phobius"/>
    </source>
</evidence>
<comment type="caution">
    <text evidence="2">The sequence shown here is derived from an EMBL/GenBank/DDBJ whole genome shotgun (WGS) entry which is preliminary data.</text>
</comment>
<dbReference type="AlphaFoldDB" id="X1L3Z0"/>
<keyword evidence="1" id="KW-0812">Transmembrane</keyword>
<protein>
    <submittedName>
        <fullName evidence="2">Uncharacterized protein</fullName>
    </submittedName>
</protein>
<keyword evidence="1" id="KW-0472">Membrane</keyword>
<proteinExistence type="predicted"/>
<accession>X1L3Z0</accession>
<sequence>MKDETSLKMCAMILATITVLCAFAMGYDGQLALIALVLLFGGEKLLEKMRIKV</sequence>
<dbReference type="EMBL" id="BARV01003215">
    <property type="protein sequence ID" value="GAI00596.1"/>
    <property type="molecule type" value="Genomic_DNA"/>
</dbReference>
<feature type="transmembrane region" description="Helical" evidence="1">
    <location>
        <begin position="12"/>
        <end position="40"/>
    </location>
</feature>
<keyword evidence="1" id="KW-1133">Transmembrane helix</keyword>
<reference evidence="2" key="1">
    <citation type="journal article" date="2014" name="Front. Microbiol.">
        <title>High frequency of phylogenetically diverse reductive dehalogenase-homologous genes in deep subseafloor sedimentary metagenomes.</title>
        <authorList>
            <person name="Kawai M."/>
            <person name="Futagami T."/>
            <person name="Toyoda A."/>
            <person name="Takaki Y."/>
            <person name="Nishi S."/>
            <person name="Hori S."/>
            <person name="Arai W."/>
            <person name="Tsubouchi T."/>
            <person name="Morono Y."/>
            <person name="Uchiyama I."/>
            <person name="Ito T."/>
            <person name="Fujiyama A."/>
            <person name="Inagaki F."/>
            <person name="Takami H."/>
        </authorList>
    </citation>
    <scope>NUCLEOTIDE SEQUENCE</scope>
    <source>
        <strain evidence="2">Expedition CK06-06</strain>
    </source>
</reference>